<dbReference type="InterPro" id="IPR050138">
    <property type="entry name" value="DHOase/Allantoinase_Hydrolase"/>
</dbReference>
<keyword evidence="1" id="KW-0472">Membrane</keyword>
<dbReference type="Proteomes" id="UP000077266">
    <property type="component" value="Unassembled WGS sequence"/>
</dbReference>
<evidence type="ECO:0000313" key="4">
    <source>
        <dbReference type="Proteomes" id="UP000077266"/>
    </source>
</evidence>
<proteinExistence type="predicted"/>
<evidence type="ECO:0000256" key="1">
    <source>
        <dbReference type="SAM" id="Phobius"/>
    </source>
</evidence>
<keyword evidence="4" id="KW-1185">Reference proteome</keyword>
<keyword evidence="1" id="KW-1133">Transmembrane helix</keyword>
<name>A0A165ZIJ2_EXIGL</name>
<dbReference type="InterPro" id="IPR032466">
    <property type="entry name" value="Metal_Hydrolase"/>
</dbReference>
<dbReference type="GO" id="GO:0006145">
    <property type="term" value="P:purine nucleobase catabolic process"/>
    <property type="evidence" value="ECO:0007669"/>
    <property type="project" value="TreeGrafter"/>
</dbReference>
<dbReference type="Pfam" id="PF01979">
    <property type="entry name" value="Amidohydro_1"/>
    <property type="match status" value="1"/>
</dbReference>
<dbReference type="PANTHER" id="PTHR43668">
    <property type="entry name" value="ALLANTOINASE"/>
    <property type="match status" value="1"/>
</dbReference>
<dbReference type="InParanoid" id="A0A165ZIJ2"/>
<protein>
    <recommendedName>
        <fullName evidence="2">Amidohydrolase-related domain-containing protein</fullName>
    </recommendedName>
</protein>
<evidence type="ECO:0000313" key="3">
    <source>
        <dbReference type="EMBL" id="KZV83009.1"/>
    </source>
</evidence>
<organism evidence="3 4">
    <name type="scientific">Exidia glandulosa HHB12029</name>
    <dbReference type="NCBI Taxonomy" id="1314781"/>
    <lineage>
        <taxon>Eukaryota</taxon>
        <taxon>Fungi</taxon>
        <taxon>Dikarya</taxon>
        <taxon>Basidiomycota</taxon>
        <taxon>Agaricomycotina</taxon>
        <taxon>Agaricomycetes</taxon>
        <taxon>Auriculariales</taxon>
        <taxon>Exidiaceae</taxon>
        <taxon>Exidia</taxon>
    </lineage>
</organism>
<dbReference type="STRING" id="1314781.A0A165ZIJ2"/>
<dbReference type="OrthoDB" id="10258955at2759"/>
<accession>A0A165ZIJ2</accession>
<dbReference type="AlphaFoldDB" id="A0A165ZIJ2"/>
<gene>
    <name evidence="3" type="ORF">EXIGLDRAFT_729044</name>
</gene>
<dbReference type="Gene3D" id="3.20.20.140">
    <property type="entry name" value="Metal-dependent hydrolases"/>
    <property type="match status" value="2"/>
</dbReference>
<dbReference type="SUPFAM" id="SSF51338">
    <property type="entry name" value="Composite domain of metallo-dependent hydrolases"/>
    <property type="match status" value="1"/>
</dbReference>
<reference evidence="3 4" key="1">
    <citation type="journal article" date="2016" name="Mol. Biol. Evol.">
        <title>Comparative Genomics of Early-Diverging Mushroom-Forming Fungi Provides Insights into the Origins of Lignocellulose Decay Capabilities.</title>
        <authorList>
            <person name="Nagy L.G."/>
            <person name="Riley R."/>
            <person name="Tritt A."/>
            <person name="Adam C."/>
            <person name="Daum C."/>
            <person name="Floudas D."/>
            <person name="Sun H."/>
            <person name="Yadav J.S."/>
            <person name="Pangilinan J."/>
            <person name="Larsson K.H."/>
            <person name="Matsuura K."/>
            <person name="Barry K."/>
            <person name="Labutti K."/>
            <person name="Kuo R."/>
            <person name="Ohm R.A."/>
            <person name="Bhattacharya S.S."/>
            <person name="Shirouzu T."/>
            <person name="Yoshinaga Y."/>
            <person name="Martin F.M."/>
            <person name="Grigoriev I.V."/>
            <person name="Hibbett D.S."/>
        </authorList>
    </citation>
    <scope>NUCLEOTIDE SEQUENCE [LARGE SCALE GENOMIC DNA]</scope>
    <source>
        <strain evidence="3 4">HHB12029</strain>
    </source>
</reference>
<dbReference type="GO" id="GO:0005737">
    <property type="term" value="C:cytoplasm"/>
    <property type="evidence" value="ECO:0007669"/>
    <property type="project" value="TreeGrafter"/>
</dbReference>
<dbReference type="EMBL" id="KV426293">
    <property type="protein sequence ID" value="KZV83009.1"/>
    <property type="molecule type" value="Genomic_DNA"/>
</dbReference>
<dbReference type="InterPro" id="IPR011059">
    <property type="entry name" value="Metal-dep_hydrolase_composite"/>
</dbReference>
<feature type="transmembrane region" description="Helical" evidence="1">
    <location>
        <begin position="21"/>
        <end position="38"/>
    </location>
</feature>
<dbReference type="PANTHER" id="PTHR43668:SF5">
    <property type="entry name" value="AMIDOHYDROLASE 3 DOMAIN-CONTAINING PROTEIN"/>
    <property type="match status" value="1"/>
</dbReference>
<dbReference type="GO" id="GO:0004038">
    <property type="term" value="F:allantoinase activity"/>
    <property type="evidence" value="ECO:0007669"/>
    <property type="project" value="TreeGrafter"/>
</dbReference>
<dbReference type="SUPFAM" id="SSF51556">
    <property type="entry name" value="Metallo-dependent hydrolases"/>
    <property type="match status" value="1"/>
</dbReference>
<sequence length="931" mass="99766">MTSKVHAADVYNNSPRRPTTAFVALLTAAAFSISFLFHSPAHVQNEAILARCAALHTPVRPSSDFRTRTTSDRYVPGTRAVLVKNATIWDGEDVLPGDGRADVFLDGGIVKFVGDFSKSGLEFEGVEYDTLDAGGAWVTPGLVDMHSHIGSAAAPSLRGASGGGVRNGPVLPWLRALDTINTHDAAYELSVAGGVSTSLVLPGSGNAIGGQGFVIKLRPTVERTPFSKLLEPPFTYNGSGIEPANPPRWRYLKQACGENPSRAYSYTRMDNIWAFRSAYNEARKVKEAQDLYCAKAQAGQWDELADSAFPESLQWEMLVDVLRGRVKVNTHCYEATDLDGLVRLSNEFKFEIAAFHHASETYLVPDLLKKAYGKPPASALFSTNMRYKREAYRGSEFAPRILAENGLRVIMKSDHPVLDSRYLLYEAQTAHYYGLSASLALASVTSTPADVLGLSHRIGYIRKGYDADLVIWDAHPLALSATPKQVVIDGIPQLKPPHAHTVDKPAFLQRVPKTPNFDKEAKEAVEYEGLPPLVPRRRVKSVAFVNVSAVYTHELDEQQYTSGATVLVEGGEIVWTCTGTGGRCSERLQTVPSLEETVDLQGGVLGPALISYGAPLGLTEIPPEMSTSDGIAPDALMGVVPPIVGGEGTLVRAVDGLQFSGRDILLAYRSGVTSGITAPLHAGVIGGLSVAFSTGAAHKLEDGAIRKGITALHVSLAHVGQPSVSTQIALLRRLLKGHGTGDVKEYFDKAARGEIPLVVDVDNADVIATLLELKAEVEDSVGQGKMKLVLAGAAEAHLLAKQIAAADVGVILVPSRSFPHTWDQRRHLPGLPLSEDTAVSLLLSHNITVGLGIVEQWSARSTRFDVAWAYLDAGGKISKKAALALASKNLAHLLGVEHSGELVAYAGGDLLDISSKVVAVLSSDGDYVDLW</sequence>
<keyword evidence="1" id="KW-0812">Transmembrane</keyword>
<evidence type="ECO:0000259" key="2">
    <source>
        <dbReference type="Pfam" id="PF01979"/>
    </source>
</evidence>
<feature type="domain" description="Amidohydrolase-related" evidence="2">
    <location>
        <begin position="397"/>
        <end position="490"/>
    </location>
</feature>
<dbReference type="InterPro" id="IPR006680">
    <property type="entry name" value="Amidohydro-rel"/>
</dbReference>